<feature type="compositionally biased region" description="Basic residues" evidence="1">
    <location>
        <begin position="257"/>
        <end position="266"/>
    </location>
</feature>
<feature type="region of interest" description="Disordered" evidence="1">
    <location>
        <begin position="512"/>
        <end position="532"/>
    </location>
</feature>
<feature type="region of interest" description="Disordered" evidence="1">
    <location>
        <begin position="131"/>
        <end position="159"/>
    </location>
</feature>
<comment type="caution">
    <text evidence="2">The sequence shown here is derived from an EMBL/GenBank/DDBJ whole genome shotgun (WGS) entry which is preliminary data.</text>
</comment>
<feature type="region of interest" description="Disordered" evidence="1">
    <location>
        <begin position="1"/>
        <end position="24"/>
    </location>
</feature>
<name>A0A439DD72_9PEZI</name>
<evidence type="ECO:0000256" key="1">
    <source>
        <dbReference type="SAM" id="MobiDB-lite"/>
    </source>
</evidence>
<feature type="compositionally biased region" description="Basic residues" evidence="1">
    <location>
        <begin position="214"/>
        <end position="236"/>
    </location>
</feature>
<dbReference type="AlphaFoldDB" id="A0A439DD72"/>
<accession>A0A439DD72</accession>
<sequence length="578" mass="62466">MAHPRIHNTPPGTPISQSQQQQQSYFVPTSVGLNFAVSGTSNADASLPLDTSSLPGQTPRHAEYTNQFYPTFLLRPSQETESQSPDSSYCFSGQSSNWSGFNSVGAMDNFHPTDLADASQDVLQYGDGNTGPVDLTGSEIPTTARGDLISGTVPPSGDNSITMDGAVAQWATTSRGAAPNDLIDLRDESDPTTLGGDATEDPIASRGGTSARGSRGRGRATPRGRGRAYRPVKRIRNRQDEDDDLDDSEEDIGGSTSKKKGKKRQKVLPSVESDDYPVEVHRRRMSLRDRLINGIFEPQNIGMRAHNTKKAAAAAAAPANPRNPPREFLVPVEPRQDVTMAPVQPAHNSANTIASSSNTAGIQPNRNIAYTSTPVHQLHFPEALVLALKQSLSKWETKAHAESCVFVVLRLVAGDFADMHVFSSLRQAVVDALHMVVSKHPEAFAVARDRGNDEDDNEVEIKPERSVLAYAVLQELGARSAVQLAPVSAHADEPDAEEESLFVIKDEYSDWPAPSRLPGPGPDFGGQAQGQDAPEPTYVFWGKYKVSSKGLNMEAHRADGSAVKVSVHFKNLRKPDHA</sequence>
<feature type="compositionally biased region" description="Low complexity" evidence="1">
    <location>
        <begin position="204"/>
        <end position="213"/>
    </location>
</feature>
<gene>
    <name evidence="2" type="ORF">EKO27_g2806</name>
</gene>
<proteinExistence type="predicted"/>
<protein>
    <submittedName>
        <fullName evidence="2">Uncharacterized protein</fullName>
    </submittedName>
</protein>
<feature type="compositionally biased region" description="Acidic residues" evidence="1">
    <location>
        <begin position="240"/>
        <end position="252"/>
    </location>
</feature>
<reference evidence="2 3" key="1">
    <citation type="submission" date="2018-12" db="EMBL/GenBank/DDBJ databases">
        <title>Draft genome sequence of Xylaria grammica IHI A82.</title>
        <authorList>
            <person name="Buettner E."/>
            <person name="Kellner H."/>
        </authorList>
    </citation>
    <scope>NUCLEOTIDE SEQUENCE [LARGE SCALE GENOMIC DNA]</scope>
    <source>
        <strain evidence="2 3">IHI A82</strain>
    </source>
</reference>
<feature type="region of interest" description="Disordered" evidence="1">
    <location>
        <begin position="178"/>
        <end position="270"/>
    </location>
</feature>
<evidence type="ECO:0000313" key="2">
    <source>
        <dbReference type="EMBL" id="RWA12315.1"/>
    </source>
</evidence>
<dbReference type="EMBL" id="RYZI01000054">
    <property type="protein sequence ID" value="RWA12315.1"/>
    <property type="molecule type" value="Genomic_DNA"/>
</dbReference>
<keyword evidence="3" id="KW-1185">Reference proteome</keyword>
<evidence type="ECO:0000313" key="3">
    <source>
        <dbReference type="Proteomes" id="UP000286045"/>
    </source>
</evidence>
<dbReference type="Proteomes" id="UP000286045">
    <property type="component" value="Unassembled WGS sequence"/>
</dbReference>
<dbReference type="STRING" id="363999.A0A439DD72"/>
<organism evidence="2 3">
    <name type="scientific">Xylaria grammica</name>
    <dbReference type="NCBI Taxonomy" id="363999"/>
    <lineage>
        <taxon>Eukaryota</taxon>
        <taxon>Fungi</taxon>
        <taxon>Dikarya</taxon>
        <taxon>Ascomycota</taxon>
        <taxon>Pezizomycotina</taxon>
        <taxon>Sordariomycetes</taxon>
        <taxon>Xylariomycetidae</taxon>
        <taxon>Xylariales</taxon>
        <taxon>Xylariaceae</taxon>
        <taxon>Xylaria</taxon>
    </lineage>
</organism>